<keyword evidence="1" id="KW-0689">Ribosomal protein</keyword>
<dbReference type="AlphaFoldDB" id="A0A7J4JUY9"/>
<dbReference type="EMBL" id="JAGVWB010000002">
    <property type="protein sequence ID" value="MBS3057826.1"/>
    <property type="molecule type" value="Genomic_DNA"/>
</dbReference>
<reference evidence="3" key="3">
    <citation type="submission" date="2021-05" db="EMBL/GenBank/DDBJ databases">
        <title>Protein family content uncovers lineage relationships and bacterial pathway maintenance mechanisms in DPANN archaea.</title>
        <authorList>
            <person name="Castelle C.J."/>
            <person name="Meheust R."/>
            <person name="Jaffe A.L."/>
            <person name="Seitz K."/>
            <person name="Gong X."/>
            <person name="Baker B.J."/>
            <person name="Banfield J.F."/>
        </authorList>
    </citation>
    <scope>NUCLEOTIDE SEQUENCE</scope>
    <source>
        <strain evidence="3">RIFCSPLOWO2_01_FULL_43_13</strain>
    </source>
</reference>
<protein>
    <submittedName>
        <fullName evidence="1">50S ribosomal protein L40e</fullName>
    </submittedName>
</protein>
<dbReference type="GO" id="GO:0006412">
    <property type="term" value="P:translation"/>
    <property type="evidence" value="ECO:0007669"/>
    <property type="project" value="InterPro"/>
</dbReference>
<evidence type="ECO:0000313" key="4">
    <source>
        <dbReference type="Proteomes" id="UP000590964"/>
    </source>
</evidence>
<evidence type="ECO:0000313" key="3">
    <source>
        <dbReference type="EMBL" id="MBS3057826.1"/>
    </source>
</evidence>
<dbReference type="Gene3D" id="4.10.1060.50">
    <property type="match status" value="1"/>
</dbReference>
<dbReference type="EMBL" id="DUFW01000048">
    <property type="protein sequence ID" value="HIH21592.1"/>
    <property type="molecule type" value="Genomic_DNA"/>
</dbReference>
<organism evidence="1 4">
    <name type="scientific">Candidatus Iainarchaeum sp</name>
    <dbReference type="NCBI Taxonomy" id="3101447"/>
    <lineage>
        <taxon>Archaea</taxon>
        <taxon>Candidatus Iainarchaeota</taxon>
        <taxon>Candidatus Iainarchaeia</taxon>
        <taxon>Candidatus Iainarchaeales</taxon>
        <taxon>Candidatus Iainarchaeaceae</taxon>
        <taxon>Candidatus Iainarchaeum</taxon>
    </lineage>
</organism>
<dbReference type="Proteomes" id="UP000527315">
    <property type="component" value="Unassembled WGS sequence"/>
</dbReference>
<comment type="caution">
    <text evidence="1">The sequence shown here is derived from an EMBL/GenBank/DDBJ whole genome shotgun (WGS) entry which is preliminary data.</text>
</comment>
<evidence type="ECO:0000313" key="2">
    <source>
        <dbReference type="EMBL" id="HIH33533.1"/>
    </source>
</evidence>
<dbReference type="InterPro" id="IPR011332">
    <property type="entry name" value="Ribosomal_zn-bd"/>
</dbReference>
<name>A0A7J4JUY9_9ARCH</name>
<dbReference type="InterPro" id="IPR038587">
    <property type="entry name" value="Ribosomal_eL40_sf"/>
</dbReference>
<keyword evidence="1" id="KW-0687">Ribonucleoprotein</keyword>
<dbReference type="EMBL" id="DUFJ01000106">
    <property type="protein sequence ID" value="HIH33533.1"/>
    <property type="molecule type" value="Genomic_DNA"/>
</dbReference>
<sequence>MAKFEAAEGRLFKNVWVCMKCNAKNRSATGMPGKCRKCGSKKFRLKSKKVKKA</sequence>
<reference evidence="2 4" key="1">
    <citation type="journal article" date="2020" name="bioRxiv">
        <title>A rank-normalized archaeal taxonomy based on genome phylogeny resolves widespread incomplete and uneven classifications.</title>
        <authorList>
            <person name="Rinke C."/>
            <person name="Chuvochina M."/>
            <person name="Mussig A.J."/>
            <person name="Chaumeil P.-A."/>
            <person name="Waite D.W."/>
            <person name="Whitman W.B."/>
            <person name="Parks D.H."/>
            <person name="Hugenholtz P."/>
        </authorList>
    </citation>
    <scope>NUCLEOTIDE SEQUENCE [LARGE SCALE GENOMIC DNA]</scope>
    <source>
        <strain evidence="2">UBA10036</strain>
    </source>
</reference>
<dbReference type="Proteomes" id="UP000680185">
    <property type="component" value="Unassembled WGS sequence"/>
</dbReference>
<proteinExistence type="predicted"/>
<accession>A0A7J4JUY9</accession>
<evidence type="ECO:0000313" key="1">
    <source>
        <dbReference type="EMBL" id="HIH21592.1"/>
    </source>
</evidence>
<dbReference type="Proteomes" id="UP000590964">
    <property type="component" value="Unassembled WGS sequence"/>
</dbReference>
<gene>
    <name evidence="1" type="primary">rpl40e</name>
    <name evidence="1" type="ORF">HA222_02950</name>
    <name evidence="2" type="ORF">HA227_04770</name>
    <name evidence="3" type="ORF">J4478_00305</name>
</gene>
<dbReference type="GO" id="GO:0005840">
    <property type="term" value="C:ribosome"/>
    <property type="evidence" value="ECO:0007669"/>
    <property type="project" value="UniProtKB-KW"/>
</dbReference>
<reference evidence="3" key="2">
    <citation type="submission" date="2021-03" db="EMBL/GenBank/DDBJ databases">
        <authorList>
            <person name="Jaffe A."/>
        </authorList>
    </citation>
    <scope>NUCLEOTIDE SEQUENCE</scope>
    <source>
        <strain evidence="3">RIFCSPLOWO2_01_FULL_43_13</strain>
    </source>
</reference>
<dbReference type="SUPFAM" id="SSF57829">
    <property type="entry name" value="Zn-binding ribosomal proteins"/>
    <property type="match status" value="1"/>
</dbReference>